<dbReference type="InParanoid" id="A0A409X2W0"/>
<comment type="similarity">
    <text evidence="1">Belongs to the helicase family.</text>
</comment>
<evidence type="ECO:0000313" key="5">
    <source>
        <dbReference type="EMBL" id="PPQ85080.1"/>
    </source>
</evidence>
<dbReference type="EC" id="5.6.2.3" evidence="1"/>
<dbReference type="Gene3D" id="3.40.50.300">
    <property type="entry name" value="P-loop containing nucleotide triphosphate hydrolases"/>
    <property type="match status" value="1"/>
</dbReference>
<dbReference type="SUPFAM" id="SSF52540">
    <property type="entry name" value="P-loop containing nucleoside triphosphate hydrolases"/>
    <property type="match status" value="1"/>
</dbReference>
<dbReference type="Pfam" id="PF20209">
    <property type="entry name" value="DUF6570"/>
    <property type="match status" value="1"/>
</dbReference>
<dbReference type="InterPro" id="IPR046700">
    <property type="entry name" value="DUF6570"/>
</dbReference>
<name>A0A409X2W0_9AGAR</name>
<comment type="cofactor">
    <cofactor evidence="1">
        <name>Mg(2+)</name>
        <dbReference type="ChEBI" id="CHEBI:18420"/>
    </cofactor>
</comment>
<dbReference type="Pfam" id="PF05970">
    <property type="entry name" value="PIF1"/>
    <property type="match status" value="1"/>
</dbReference>
<comment type="caution">
    <text evidence="5">The sequence shown here is derived from an EMBL/GenBank/DDBJ whole genome shotgun (WGS) entry which is preliminary data.</text>
</comment>
<proteinExistence type="inferred from homology"/>
<dbReference type="PANTHER" id="PTHR47642:SF5">
    <property type="entry name" value="ATP-DEPENDENT DNA HELICASE"/>
    <property type="match status" value="1"/>
</dbReference>
<dbReference type="GO" id="GO:0016887">
    <property type="term" value="F:ATP hydrolysis activity"/>
    <property type="evidence" value="ECO:0007669"/>
    <property type="project" value="RHEA"/>
</dbReference>
<evidence type="ECO:0000259" key="2">
    <source>
        <dbReference type="Pfam" id="PF05970"/>
    </source>
</evidence>
<dbReference type="OrthoDB" id="432234at2759"/>
<evidence type="ECO:0000259" key="4">
    <source>
        <dbReference type="Pfam" id="PF20209"/>
    </source>
</evidence>
<reference evidence="5 6" key="1">
    <citation type="journal article" date="2018" name="Evol. Lett.">
        <title>Horizontal gene cluster transfer increased hallucinogenic mushroom diversity.</title>
        <authorList>
            <person name="Reynolds H.T."/>
            <person name="Vijayakumar V."/>
            <person name="Gluck-Thaler E."/>
            <person name="Korotkin H.B."/>
            <person name="Matheny P.B."/>
            <person name="Slot J.C."/>
        </authorList>
    </citation>
    <scope>NUCLEOTIDE SEQUENCE [LARGE SCALE GENOMIC DNA]</scope>
    <source>
        <strain evidence="5 6">2629</strain>
    </source>
</reference>
<evidence type="ECO:0000313" key="6">
    <source>
        <dbReference type="Proteomes" id="UP000284842"/>
    </source>
</evidence>
<keyword evidence="1" id="KW-0378">Hydrolase</keyword>
<dbReference type="InterPro" id="IPR025476">
    <property type="entry name" value="Helitron_helicase-like"/>
</dbReference>
<accession>A0A409X2W0</accession>
<feature type="domain" description="DNA helicase Pif1-like DEAD-box helicase" evidence="2">
    <location>
        <begin position="707"/>
        <end position="799"/>
    </location>
</feature>
<organism evidence="5 6">
    <name type="scientific">Panaeolus cyanescens</name>
    <dbReference type="NCBI Taxonomy" id="181874"/>
    <lineage>
        <taxon>Eukaryota</taxon>
        <taxon>Fungi</taxon>
        <taxon>Dikarya</taxon>
        <taxon>Basidiomycota</taxon>
        <taxon>Agaricomycotina</taxon>
        <taxon>Agaricomycetes</taxon>
        <taxon>Agaricomycetidae</taxon>
        <taxon>Agaricales</taxon>
        <taxon>Agaricineae</taxon>
        <taxon>Galeropsidaceae</taxon>
        <taxon>Panaeolus</taxon>
    </lineage>
</organism>
<dbReference type="GO" id="GO:0000723">
    <property type="term" value="P:telomere maintenance"/>
    <property type="evidence" value="ECO:0007669"/>
    <property type="project" value="InterPro"/>
</dbReference>
<keyword evidence="1" id="KW-0547">Nucleotide-binding</keyword>
<dbReference type="STRING" id="181874.A0A409X2W0"/>
<keyword evidence="1" id="KW-0234">DNA repair</keyword>
<dbReference type="InterPro" id="IPR027417">
    <property type="entry name" value="P-loop_NTPase"/>
</dbReference>
<sequence>GQLDKVTLETCQKCLEQGYNLRVKDGTCRKCLEEKDARVRKWSHANKTQPAATIPLPLQGLSDMEEQMISLVQVCAQVYTVGGGIRRFPKVSPKAKKLPWLPEELYVNVIGDTQNAGEGFVVDRSVVKCALECKIAMDPSYSGTEVDHDALNTLPKRGSIADRLVYVLDGVAEPSRPLTFRMMPMAFPTLFPDGSGDFACPRPVTVTIVEYAKHLLRFHDHRFAQHPRLVWFLLDTVSQSEARTQSDYFGRQKINSLTVGEVASQGEKFLSQFVLYAGSLRDTSAYWHIRRNELDDMIKIFGYPHLFFTLGTGKGSSWPETLPYHIQAQYLDERLKIFFRKVMIPGLGICHYWYRYEWQERGSGHVHGFAWLKDAPKPEDLDGLREEKVKEFCVYWDSLIQCTVIDDHQRFQIHSHTQYCLVDAKCRFDFPMQLIEESRIGFDRNRNARYEGARDHPNVVPYISTLLLAWQANLNTQPVIDYHPAMAYLTKHKGPSVRETFALAASQSREQDSCVALFDGMLRLLLDRHVGAEQAAHLLLGIPLYHSSAQFQTLSLFTPEGDMWITRYMERQRDFASKSLNEMMTEFNWVAGEWKKSSTDKVLRVFPRFVPREEYCKQKVMLHHPFHSLTDQDYVRIFDDCPEKHPNDTLGDCSITDDINLHPLVCRKDVIVRQPVGEWQDTEMMADWIKTQRDHREQIPTDIVFNLCDEQKVIFSQYIETYRQHLEGRTPEQLMLNIDGTAGSGKSYLIAAICQELYRMASTAGKPKPFMVLAPTGVAANHVSGTTIHNALSISHSFASTLSNQKRQELQAVWKD</sequence>
<feature type="non-terminal residue" evidence="5">
    <location>
        <position position="816"/>
    </location>
</feature>
<protein>
    <recommendedName>
        <fullName evidence="1">ATP-dependent DNA helicase</fullName>
        <ecNumber evidence="1">5.6.2.3</ecNumber>
    </recommendedName>
</protein>
<gene>
    <name evidence="5" type="ORF">CVT24_010166</name>
</gene>
<evidence type="ECO:0000256" key="1">
    <source>
        <dbReference type="RuleBase" id="RU363044"/>
    </source>
</evidence>
<feature type="domain" description="DUF6570" evidence="4">
    <location>
        <begin position="38"/>
        <end position="152"/>
    </location>
</feature>
<dbReference type="Proteomes" id="UP000284842">
    <property type="component" value="Unassembled WGS sequence"/>
</dbReference>
<dbReference type="PANTHER" id="PTHR47642">
    <property type="entry name" value="ATP-DEPENDENT DNA HELICASE"/>
    <property type="match status" value="1"/>
</dbReference>
<dbReference type="Pfam" id="PF14214">
    <property type="entry name" value="Helitron_like_N"/>
    <property type="match status" value="1"/>
</dbReference>
<keyword evidence="6" id="KW-1185">Reference proteome</keyword>
<feature type="non-terminal residue" evidence="5">
    <location>
        <position position="1"/>
    </location>
</feature>
<dbReference type="AlphaFoldDB" id="A0A409X2W0"/>
<keyword evidence="1" id="KW-0067">ATP-binding</keyword>
<dbReference type="GO" id="GO:0006281">
    <property type="term" value="P:DNA repair"/>
    <property type="evidence" value="ECO:0007669"/>
    <property type="project" value="UniProtKB-KW"/>
</dbReference>
<keyword evidence="1" id="KW-0347">Helicase</keyword>
<dbReference type="GO" id="GO:0043139">
    <property type="term" value="F:5'-3' DNA helicase activity"/>
    <property type="evidence" value="ECO:0007669"/>
    <property type="project" value="UniProtKB-EC"/>
</dbReference>
<dbReference type="GO" id="GO:0006310">
    <property type="term" value="P:DNA recombination"/>
    <property type="evidence" value="ECO:0007669"/>
    <property type="project" value="UniProtKB-KW"/>
</dbReference>
<dbReference type="InterPro" id="IPR051055">
    <property type="entry name" value="PIF1_helicase"/>
</dbReference>
<feature type="domain" description="Helitron helicase-like" evidence="3">
    <location>
        <begin position="211"/>
        <end position="368"/>
    </location>
</feature>
<dbReference type="InterPro" id="IPR010285">
    <property type="entry name" value="DNA_helicase_pif1-like_DEAD"/>
</dbReference>
<comment type="catalytic activity">
    <reaction evidence="1">
        <text>ATP + H2O = ADP + phosphate + H(+)</text>
        <dbReference type="Rhea" id="RHEA:13065"/>
        <dbReference type="ChEBI" id="CHEBI:15377"/>
        <dbReference type="ChEBI" id="CHEBI:15378"/>
        <dbReference type="ChEBI" id="CHEBI:30616"/>
        <dbReference type="ChEBI" id="CHEBI:43474"/>
        <dbReference type="ChEBI" id="CHEBI:456216"/>
        <dbReference type="EC" id="5.6.2.3"/>
    </reaction>
</comment>
<keyword evidence="1" id="KW-0233">DNA recombination</keyword>
<evidence type="ECO:0000259" key="3">
    <source>
        <dbReference type="Pfam" id="PF14214"/>
    </source>
</evidence>
<keyword evidence="1" id="KW-0227">DNA damage</keyword>
<dbReference type="GO" id="GO:0005524">
    <property type="term" value="F:ATP binding"/>
    <property type="evidence" value="ECO:0007669"/>
    <property type="project" value="UniProtKB-KW"/>
</dbReference>
<dbReference type="EMBL" id="NHTK01004764">
    <property type="protein sequence ID" value="PPQ85080.1"/>
    <property type="molecule type" value="Genomic_DNA"/>
</dbReference>